<dbReference type="PANTHER" id="PTHR32305">
    <property type="match status" value="1"/>
</dbReference>
<evidence type="ECO:0000256" key="1">
    <source>
        <dbReference type="SAM" id="MobiDB-lite"/>
    </source>
</evidence>
<feature type="region of interest" description="Disordered" evidence="1">
    <location>
        <begin position="116"/>
        <end position="178"/>
    </location>
</feature>
<comment type="caution">
    <text evidence="2">The sequence shown here is derived from an EMBL/GenBank/DDBJ whole genome shotgun (WGS) entry which is preliminary data.</text>
</comment>
<proteinExistence type="predicted"/>
<dbReference type="Gene3D" id="2.180.10.10">
    <property type="entry name" value="RHS repeat-associated core"/>
    <property type="match status" value="1"/>
</dbReference>
<dbReference type="AlphaFoldDB" id="A0A317Q6H5"/>
<dbReference type="PANTHER" id="PTHR32305:SF15">
    <property type="entry name" value="PROTEIN RHSA-RELATED"/>
    <property type="match status" value="1"/>
</dbReference>
<evidence type="ECO:0000313" key="3">
    <source>
        <dbReference type="Proteomes" id="UP000246964"/>
    </source>
</evidence>
<feature type="compositionally biased region" description="Polar residues" evidence="1">
    <location>
        <begin position="160"/>
        <end position="178"/>
    </location>
</feature>
<keyword evidence="3" id="KW-1185">Reference proteome</keyword>
<sequence length="178" mass="17913">MYMQARYYDPVIGRFYSNDPVGYTDANPVMSFNRYMYANNSPYKYKDPDGEFIQFAIGAAVGFASEVITQIASGGSVSDWGEVAMQTGIGAISGGTGGAAGKLASKAIGALTKPASAMGSGASKVATEGDAGARNPSDPAAGLSSLPAKDPAVNGGAARGSSNISNSNNCPATASNCS</sequence>
<dbReference type="InterPro" id="IPR022385">
    <property type="entry name" value="Rhs_assc_core"/>
</dbReference>
<dbReference type="STRING" id="519453.SAMN04488070_2343"/>
<reference evidence="2 3" key="1">
    <citation type="submission" date="2018-05" db="EMBL/GenBank/DDBJ databases">
        <title>Freshwater and sediment microbial communities from various areas in North America, analyzing microbe dynamics in response to fracking.</title>
        <authorList>
            <person name="Lamendella R."/>
        </authorList>
    </citation>
    <scope>NUCLEOTIDE SEQUENCE [LARGE SCALE GENOMIC DNA]</scope>
    <source>
        <strain evidence="2 3">125B1</strain>
    </source>
</reference>
<evidence type="ECO:0000313" key="2">
    <source>
        <dbReference type="EMBL" id="PWW11819.1"/>
    </source>
</evidence>
<dbReference type="RefSeq" id="WP_258306615.1">
    <property type="nucleotide sequence ID" value="NZ_QGTT01000010.1"/>
</dbReference>
<gene>
    <name evidence="2" type="ORF">DET45_1104</name>
</gene>
<protein>
    <submittedName>
        <fullName evidence="2">RHS repeat-associated protein</fullName>
    </submittedName>
</protein>
<dbReference type="EMBL" id="QGTT01000010">
    <property type="protein sequence ID" value="PWW11819.1"/>
    <property type="molecule type" value="Genomic_DNA"/>
</dbReference>
<organism evidence="2 3">
    <name type="scientific">Pseudidiomarina maritima</name>
    <dbReference type="NCBI Taxonomy" id="519453"/>
    <lineage>
        <taxon>Bacteria</taxon>
        <taxon>Pseudomonadati</taxon>
        <taxon>Pseudomonadota</taxon>
        <taxon>Gammaproteobacteria</taxon>
        <taxon>Alteromonadales</taxon>
        <taxon>Idiomarinaceae</taxon>
        <taxon>Pseudidiomarina</taxon>
    </lineage>
</organism>
<name>A0A317Q6H5_9GAMM</name>
<dbReference type="NCBIfam" id="TIGR03696">
    <property type="entry name" value="Rhs_assc_core"/>
    <property type="match status" value="1"/>
</dbReference>
<dbReference type="InterPro" id="IPR050708">
    <property type="entry name" value="T6SS_VgrG/RHS"/>
</dbReference>
<dbReference type="Proteomes" id="UP000246964">
    <property type="component" value="Unassembled WGS sequence"/>
</dbReference>
<accession>A0A317Q6H5</accession>